<gene>
    <name evidence="2" type="ORF">HMPREF3202_01383</name>
</gene>
<dbReference type="InterPro" id="IPR025399">
    <property type="entry name" value="DUF4372"/>
</dbReference>
<sequence>MGGERYIKRFDSWTHLVVMLYAVIMRFDSLREILLTLIQLRKSLSKYRFLRTI</sequence>
<dbReference type="EMBL" id="LTAG01000071">
    <property type="protein sequence ID" value="KXO16476.1"/>
    <property type="molecule type" value="Genomic_DNA"/>
</dbReference>
<accession>A0A137SVJ6</accession>
<evidence type="ECO:0000259" key="1">
    <source>
        <dbReference type="Pfam" id="PF14294"/>
    </source>
</evidence>
<name>A0A137SVJ6_9BACT</name>
<dbReference type="AlphaFoldDB" id="A0A137SVJ6"/>
<protein>
    <recommendedName>
        <fullName evidence="1">DUF4372 domain-containing protein</fullName>
    </recommendedName>
</protein>
<feature type="domain" description="DUF4372" evidence="1">
    <location>
        <begin position="2"/>
        <end position="37"/>
    </location>
</feature>
<evidence type="ECO:0000313" key="2">
    <source>
        <dbReference type="EMBL" id="KXO16476.1"/>
    </source>
</evidence>
<reference evidence="2 3" key="1">
    <citation type="submission" date="2016-02" db="EMBL/GenBank/DDBJ databases">
        <authorList>
            <person name="Wen L."/>
            <person name="He K."/>
            <person name="Yang H."/>
        </authorList>
    </citation>
    <scope>NUCLEOTIDE SEQUENCE [LARGE SCALE GENOMIC DNA]</scope>
    <source>
        <strain evidence="2 3">GED7880</strain>
    </source>
</reference>
<dbReference type="STRING" id="28125.HMPREF3202_01383"/>
<feature type="non-terminal residue" evidence="2">
    <location>
        <position position="53"/>
    </location>
</feature>
<dbReference type="PATRIC" id="fig|28125.4.peg.1366"/>
<dbReference type="Pfam" id="PF14294">
    <property type="entry name" value="DUF4372"/>
    <property type="match status" value="1"/>
</dbReference>
<organism evidence="2 3">
    <name type="scientific">Prevotella bivia</name>
    <dbReference type="NCBI Taxonomy" id="28125"/>
    <lineage>
        <taxon>Bacteria</taxon>
        <taxon>Pseudomonadati</taxon>
        <taxon>Bacteroidota</taxon>
        <taxon>Bacteroidia</taxon>
        <taxon>Bacteroidales</taxon>
        <taxon>Prevotellaceae</taxon>
        <taxon>Prevotella</taxon>
    </lineage>
</organism>
<proteinExistence type="predicted"/>
<dbReference type="Proteomes" id="UP000070093">
    <property type="component" value="Unassembled WGS sequence"/>
</dbReference>
<comment type="caution">
    <text evidence="2">The sequence shown here is derived from an EMBL/GenBank/DDBJ whole genome shotgun (WGS) entry which is preliminary data.</text>
</comment>
<evidence type="ECO:0000313" key="3">
    <source>
        <dbReference type="Proteomes" id="UP000070093"/>
    </source>
</evidence>